<proteinExistence type="predicted"/>
<protein>
    <recommendedName>
        <fullName evidence="3">DUF2642 domain-containing protein</fullName>
    </recommendedName>
</protein>
<dbReference type="KEGG" id="rue:DT065_00100"/>
<dbReference type="EMBL" id="CP031092">
    <property type="protein sequence ID" value="AXF54574.1"/>
    <property type="molecule type" value="Genomic_DNA"/>
</dbReference>
<gene>
    <name evidence="1" type="ORF">DT065_00100</name>
</gene>
<accession>A0A345BUE3</accession>
<evidence type="ECO:0000313" key="1">
    <source>
        <dbReference type="EMBL" id="AXF54574.1"/>
    </source>
</evidence>
<evidence type="ECO:0008006" key="3">
    <source>
        <dbReference type="Google" id="ProtNLM"/>
    </source>
</evidence>
<dbReference type="Proteomes" id="UP000252100">
    <property type="component" value="Chromosome"/>
</dbReference>
<keyword evidence="2" id="KW-1185">Reference proteome</keyword>
<reference evidence="1 2" key="1">
    <citation type="journal article" date="2018" name="J. Microbiol.">
        <title>Salicibibacter kimchii gen. nov., sp. nov., a moderately halophilic and alkalitolerant bacterium in the family Bacillaceae, isolated from kimchi.</title>
        <authorList>
            <person name="Jang J.Y."/>
            <person name="Oh Y.J."/>
            <person name="Lim S.K."/>
            <person name="Park H.K."/>
            <person name="Lee C."/>
            <person name="Kim J.Y."/>
            <person name="Lee M.A."/>
            <person name="Choi H.J."/>
        </authorList>
    </citation>
    <scope>NUCLEOTIDE SEQUENCE [LARGE SCALE GENOMIC DNA]</scope>
    <source>
        <strain evidence="1 2">NKC1-1</strain>
    </source>
</reference>
<dbReference type="RefSeq" id="WP_114369793.1">
    <property type="nucleotide sequence ID" value="NZ_CP031092.1"/>
</dbReference>
<dbReference type="OrthoDB" id="2890046at2"/>
<sequence>MFENLFRDELANRLGATVEIATDNNLIEGILVNVSGDLVLTVDVNDGYGTGNQVYLSVESINYVRFPATAA</sequence>
<organism evidence="1 2">
    <name type="scientific">Salicibibacter kimchii</name>
    <dbReference type="NCBI Taxonomy" id="2099786"/>
    <lineage>
        <taxon>Bacteria</taxon>
        <taxon>Bacillati</taxon>
        <taxon>Bacillota</taxon>
        <taxon>Bacilli</taxon>
        <taxon>Bacillales</taxon>
        <taxon>Bacillaceae</taxon>
        <taxon>Salicibibacter</taxon>
    </lineage>
</organism>
<evidence type="ECO:0000313" key="2">
    <source>
        <dbReference type="Proteomes" id="UP000252100"/>
    </source>
</evidence>
<dbReference type="AlphaFoldDB" id="A0A345BUE3"/>
<name>A0A345BUE3_9BACI</name>